<dbReference type="EMBL" id="LR796918">
    <property type="protein sequence ID" value="CAB4174279.1"/>
    <property type="molecule type" value="Genomic_DNA"/>
</dbReference>
<name>A0A6J5R5T0_9CAUD</name>
<sequence length="150" mass="16989">MPRVAVPVERKRKLGKPSHAKPLPPVKYVVDQVSGIPEPLAELGPVGRATWDRLWSSGATWISGRTDLDWVQLLCECVDERAVLRKQVFEGSDWRDRVGLRNLEHDIRAMYSMLGFSPVDRTKMGVGEVRPSSVLDELRLKREQRTGPMS</sequence>
<dbReference type="EMBL" id="LR797182">
    <property type="protein sequence ID" value="CAB4192153.1"/>
    <property type="molecule type" value="Genomic_DNA"/>
</dbReference>
<evidence type="ECO:0000313" key="3">
    <source>
        <dbReference type="EMBL" id="CAB4174279.1"/>
    </source>
</evidence>
<evidence type="ECO:0000313" key="2">
    <source>
        <dbReference type="EMBL" id="CAB4134793.1"/>
    </source>
</evidence>
<reference evidence="4" key="1">
    <citation type="submission" date="2020-05" db="EMBL/GenBank/DDBJ databases">
        <authorList>
            <person name="Chiriac C."/>
            <person name="Salcher M."/>
            <person name="Ghai R."/>
            <person name="Kavagutti S V."/>
        </authorList>
    </citation>
    <scope>NUCLEOTIDE SEQUENCE</scope>
</reference>
<organism evidence="4">
    <name type="scientific">uncultured Caudovirales phage</name>
    <dbReference type="NCBI Taxonomy" id="2100421"/>
    <lineage>
        <taxon>Viruses</taxon>
        <taxon>Duplodnaviria</taxon>
        <taxon>Heunggongvirae</taxon>
        <taxon>Uroviricota</taxon>
        <taxon>Caudoviricetes</taxon>
        <taxon>Peduoviridae</taxon>
        <taxon>Maltschvirus</taxon>
        <taxon>Maltschvirus maltsch</taxon>
    </lineage>
</organism>
<protein>
    <submittedName>
        <fullName evidence="4">Uncharacterized protein</fullName>
    </submittedName>
</protein>
<feature type="compositionally biased region" description="Basic residues" evidence="1">
    <location>
        <begin position="10"/>
        <end position="19"/>
    </location>
</feature>
<dbReference type="EMBL" id="LR796292">
    <property type="protein sequence ID" value="CAB4134793.1"/>
    <property type="molecule type" value="Genomic_DNA"/>
</dbReference>
<evidence type="ECO:0000313" key="4">
    <source>
        <dbReference type="EMBL" id="CAB4192153.1"/>
    </source>
</evidence>
<evidence type="ECO:0000256" key="1">
    <source>
        <dbReference type="SAM" id="MobiDB-lite"/>
    </source>
</evidence>
<gene>
    <name evidence="4" type="ORF">UFOVP1231_7</name>
    <name evidence="2" type="ORF">UFOVP283_16</name>
    <name evidence="3" type="ORF">UFOVP957_32</name>
</gene>
<proteinExistence type="predicted"/>
<accession>A0A6J5R5T0</accession>
<feature type="region of interest" description="Disordered" evidence="1">
    <location>
        <begin position="1"/>
        <end position="20"/>
    </location>
</feature>